<dbReference type="Gene3D" id="3.40.50.620">
    <property type="entry name" value="HUPs"/>
    <property type="match status" value="1"/>
</dbReference>
<dbReference type="PIRSF" id="PIRSF000090">
    <property type="entry name" value="Beta-ETF"/>
    <property type="match status" value="1"/>
</dbReference>
<dbReference type="InterPro" id="IPR033948">
    <property type="entry name" value="ETF_beta_N"/>
</dbReference>
<dbReference type="Pfam" id="PF01012">
    <property type="entry name" value="ETF"/>
    <property type="match status" value="1"/>
</dbReference>
<dbReference type="PANTHER" id="PTHR21294">
    <property type="entry name" value="ELECTRON TRANSFER FLAVOPROTEIN BETA-SUBUNIT"/>
    <property type="match status" value="1"/>
</dbReference>
<reference evidence="3 4" key="1">
    <citation type="submission" date="2018-06" db="EMBL/GenBank/DDBJ databases">
        <authorList>
            <consortium name="Pathogen Informatics"/>
            <person name="Doyle S."/>
        </authorList>
    </citation>
    <scope>NUCLEOTIDE SEQUENCE [LARGE SCALE GENOMIC DNA]</scope>
    <source>
        <strain evidence="3 4">NCTC13149</strain>
    </source>
</reference>
<dbReference type="OrthoDB" id="9804960at2"/>
<evidence type="ECO:0000256" key="1">
    <source>
        <dbReference type="ARBA" id="ARBA00042002"/>
    </source>
</evidence>
<evidence type="ECO:0000313" key="4">
    <source>
        <dbReference type="Proteomes" id="UP000255517"/>
    </source>
</evidence>
<feature type="domain" description="Electron transfer flavoprotein alpha/beta-subunit N-terminal" evidence="2">
    <location>
        <begin position="23"/>
        <end position="216"/>
    </location>
</feature>
<dbReference type="STRING" id="1122949.GCA_000378725_01361"/>
<sequence length="267" mass="29110">MLKIVVCMKQVPDTNEVRLDPVTNTLIREGVPSIINPDDKSGLECALRLKDADPDNVHVTVLSMGPPQADVALREALAMGADDAILVSDRAFGGADTWATSCTITGALEHLDYDIIITGRQAIDGDTAQVGPQIAEHIGIKQVSYVEGLELLEDKSGVRVQRQFEDRYHVIDVKFPCLITAIAELAEPRYMSVGKIFDAYKVEIPMWGLKDIEDKLDLSNVGLKGSPTRVKKSFPKQGKGKGVLLTDLTADEAAQAIVAKLQEKYII</sequence>
<protein>
    <recommendedName>
        <fullName evidence="1">Electron transfer flavoprotein small subunit</fullName>
    </recommendedName>
</protein>
<dbReference type="Proteomes" id="UP000255517">
    <property type="component" value="Unassembled WGS sequence"/>
</dbReference>
<gene>
    <name evidence="3" type="primary">etfB_2</name>
    <name evidence="3" type="ORF">NCTC13149_01647</name>
</gene>
<evidence type="ECO:0000259" key="2">
    <source>
        <dbReference type="SMART" id="SM00893"/>
    </source>
</evidence>
<organism evidence="3 4">
    <name type="scientific">Peptoniphilus lacrimalis</name>
    <dbReference type="NCBI Taxonomy" id="33031"/>
    <lineage>
        <taxon>Bacteria</taxon>
        <taxon>Bacillati</taxon>
        <taxon>Bacillota</taxon>
        <taxon>Tissierellia</taxon>
        <taxon>Tissierellales</taxon>
        <taxon>Peptoniphilaceae</taxon>
        <taxon>Peptoniphilus</taxon>
    </lineage>
</organism>
<dbReference type="AlphaFoldDB" id="A0A379C693"/>
<dbReference type="InterPro" id="IPR012255">
    <property type="entry name" value="ETF_b"/>
</dbReference>
<dbReference type="EMBL" id="UGSZ01000001">
    <property type="protein sequence ID" value="SUB57790.1"/>
    <property type="molecule type" value="Genomic_DNA"/>
</dbReference>
<proteinExistence type="predicted"/>
<dbReference type="SUPFAM" id="SSF52402">
    <property type="entry name" value="Adenine nucleotide alpha hydrolases-like"/>
    <property type="match status" value="1"/>
</dbReference>
<dbReference type="PANTHER" id="PTHR21294:SF17">
    <property type="entry name" value="PROTEIN FIXA"/>
    <property type="match status" value="1"/>
</dbReference>
<dbReference type="InterPro" id="IPR014730">
    <property type="entry name" value="ETF_a/b_N"/>
</dbReference>
<dbReference type="RefSeq" id="WP_009345728.1">
    <property type="nucleotide sequence ID" value="NZ_CAMUOS010000006.1"/>
</dbReference>
<accession>A0A379C693</accession>
<dbReference type="CDD" id="cd01714">
    <property type="entry name" value="ETF_beta"/>
    <property type="match status" value="1"/>
</dbReference>
<dbReference type="InterPro" id="IPR014729">
    <property type="entry name" value="Rossmann-like_a/b/a_fold"/>
</dbReference>
<evidence type="ECO:0000313" key="3">
    <source>
        <dbReference type="EMBL" id="SUB57790.1"/>
    </source>
</evidence>
<dbReference type="SMART" id="SM00893">
    <property type="entry name" value="ETF"/>
    <property type="match status" value="1"/>
</dbReference>
<name>A0A379C693_9FIRM</name>
<dbReference type="GO" id="GO:0009055">
    <property type="term" value="F:electron transfer activity"/>
    <property type="evidence" value="ECO:0007669"/>
    <property type="project" value="InterPro"/>
</dbReference>